<keyword evidence="3" id="KW-0067">ATP-binding</keyword>
<dbReference type="InterPro" id="IPR027417">
    <property type="entry name" value="P-loop_NTPase"/>
</dbReference>
<dbReference type="InterPro" id="IPR006500">
    <property type="entry name" value="Helicase_put_C_phage/plasmid"/>
</dbReference>
<dbReference type="PROSITE" id="PS51206">
    <property type="entry name" value="SF3_HELICASE_1"/>
    <property type="match status" value="1"/>
</dbReference>
<dbReference type="PANTHER" id="PTHR35372:SF2">
    <property type="entry name" value="SF3 HELICASE DOMAIN-CONTAINING PROTEIN"/>
    <property type="match status" value="1"/>
</dbReference>
<dbReference type="AlphaFoldDB" id="A0A6C0BAA4"/>
<dbReference type="GO" id="GO:0016817">
    <property type="term" value="F:hydrolase activity, acting on acid anhydrides"/>
    <property type="evidence" value="ECO:0007669"/>
    <property type="project" value="InterPro"/>
</dbReference>
<evidence type="ECO:0000256" key="2">
    <source>
        <dbReference type="ARBA" id="ARBA00022801"/>
    </source>
</evidence>
<keyword evidence="1" id="KW-0547">Nucleotide-binding</keyword>
<protein>
    <recommendedName>
        <fullName evidence="4">SF3 helicase domain-containing protein</fullName>
    </recommendedName>
</protein>
<dbReference type="InterPro" id="IPR051620">
    <property type="entry name" value="ORF904-like_C"/>
</dbReference>
<dbReference type="GO" id="GO:0005524">
    <property type="term" value="F:ATP binding"/>
    <property type="evidence" value="ECO:0007669"/>
    <property type="project" value="UniProtKB-KW"/>
</dbReference>
<accession>A0A6C0BAA4</accession>
<name>A0A6C0BAA4_9ZZZZ</name>
<evidence type="ECO:0000313" key="5">
    <source>
        <dbReference type="EMBL" id="QHS89187.1"/>
    </source>
</evidence>
<dbReference type="InterPro" id="IPR014818">
    <property type="entry name" value="Phage/plasmid_primase_P4_C"/>
</dbReference>
<dbReference type="Pfam" id="PF23162">
    <property type="entry name" value="AEP_C962R"/>
    <property type="match status" value="1"/>
</dbReference>
<evidence type="ECO:0000259" key="4">
    <source>
        <dbReference type="PROSITE" id="PS51206"/>
    </source>
</evidence>
<dbReference type="InterPro" id="IPR014015">
    <property type="entry name" value="Helicase_SF3_DNA-vir"/>
</dbReference>
<dbReference type="Pfam" id="PF08707">
    <property type="entry name" value="PriCT_2"/>
    <property type="match status" value="1"/>
</dbReference>
<evidence type="ECO:0000256" key="1">
    <source>
        <dbReference type="ARBA" id="ARBA00022741"/>
    </source>
</evidence>
<proteinExistence type="predicted"/>
<dbReference type="EMBL" id="MN739107">
    <property type="protein sequence ID" value="QHS89187.1"/>
    <property type="molecule type" value="Genomic_DNA"/>
</dbReference>
<evidence type="ECO:0000256" key="3">
    <source>
        <dbReference type="ARBA" id="ARBA00022840"/>
    </source>
</evidence>
<dbReference type="Gene3D" id="3.40.50.300">
    <property type="entry name" value="P-loop containing nucleotide triphosphate hydrolases"/>
    <property type="match status" value="1"/>
</dbReference>
<dbReference type="Pfam" id="PF08706">
    <property type="entry name" value="D5_N"/>
    <property type="match status" value="1"/>
</dbReference>
<dbReference type="PANTHER" id="PTHR35372">
    <property type="entry name" value="ATP BINDING PROTEIN-RELATED"/>
    <property type="match status" value="1"/>
</dbReference>
<reference evidence="5" key="1">
    <citation type="journal article" date="2020" name="Nature">
        <title>Giant virus diversity and host interactions through global metagenomics.</title>
        <authorList>
            <person name="Schulz F."/>
            <person name="Roux S."/>
            <person name="Paez-Espino D."/>
            <person name="Jungbluth S."/>
            <person name="Walsh D.A."/>
            <person name="Denef V.J."/>
            <person name="McMahon K.D."/>
            <person name="Konstantinidis K.T."/>
            <person name="Eloe-Fadrosh E.A."/>
            <person name="Kyrpides N.C."/>
            <person name="Woyke T."/>
        </authorList>
    </citation>
    <scope>NUCLEOTIDE SEQUENCE</scope>
    <source>
        <strain evidence="5">GVMAG-M-3300010158-60</strain>
    </source>
</reference>
<feature type="domain" description="SF3 helicase" evidence="4">
    <location>
        <begin position="634"/>
        <end position="795"/>
    </location>
</feature>
<dbReference type="NCBIfam" id="TIGR01613">
    <property type="entry name" value="primase_Cterm"/>
    <property type="match status" value="1"/>
</dbReference>
<keyword evidence="2" id="KW-0378">Hydrolase</keyword>
<organism evidence="5">
    <name type="scientific">viral metagenome</name>
    <dbReference type="NCBI Taxonomy" id="1070528"/>
    <lineage>
        <taxon>unclassified sequences</taxon>
        <taxon>metagenomes</taxon>
        <taxon>organismal metagenomes</taxon>
    </lineage>
</organism>
<dbReference type="InterPro" id="IPR014819">
    <property type="entry name" value="PriCT_2"/>
</dbReference>
<sequence length="928" mass="108125">MSQPPQPYLNHALRPFLDERRTSKGAEASMTSMGKELPGKWLISDEDYPRFLDLYHDYLFVKKNRSLNLVEQPRVNSPKPFLIDLDFRYSAGQALQRSFTMEQVHSFCKMLVSSLEHFFDLEQHPMLRFFVTLRPSPYNSAGTHKDGVHIMCPDISLSNEKQKVLRKWLLEQKAVTKCFEGSNYTNKDEDVYDESMTRKQGWIFYGESKPQIPPYELSSVLRYDPVKETFVTEELKKYTSKQLMQILSVRYDLADDENVVREEASVEYQAILDPPVSYQKAEVLVSPADDSNTVENPVLQVIRDMLPVADKTEEESNLVKAFVLNCLSVERADKYDLWIRVGWCLHNIQASEEMFQLWMDFSKKSTKSGGNNTAELRRSWFTGMRKEGDGPRLTELALRKWARDDNPEAYKEIIESNIYEYIRHFVDGTHFHIARLMKKIYEGNYVASINARDTEWFFYDDLINMWKKLNQGIQLRKNVSFEVADYIGKARKKIRDEMDKAPNEESREIFSEKMKKLLKVEEHLYNTGFVDSVMKMASNFFYEEDFHNKLNSNTTLFGCKNGVLELRARTQDKPKDHVIFRQGRPEDFISFRGGNNPPRSEAIEYIPFKDLNREQLIQLQFLKDFFKQIYPDEQLRTYVLRLLASCLEGANREQCYYTMIGEGSNGKSMIMNLCAITFGDYQTTLATTAITRKRPESGAANPDIIDIKNRRIISMNEPDSNEPINTSRMKQFSGEDLVEARGLFKDQEKFTVTGKLFMLTNKLPPINTMDYGTWRRIRAIPHVAAFYLADDPRLGGPNTYLKDPEFVNKLNPCREVFLSWLVHIYDTEYLVHGLDPVPEAVKRETAQYREDFDSFAKFRNERIRKTAGSQTTFKQIANAYREWLQDGNKGANRLTPRELEKRVNNEFGTPADGKTYNHIELFSEEEIL</sequence>
<dbReference type="InterPro" id="IPR056443">
    <property type="entry name" value="AEP_C962R"/>
</dbReference>